<dbReference type="Proteomes" id="UP001056012">
    <property type="component" value="Chromosome 5"/>
</dbReference>
<accession>A0A9Q8ZEL2</accession>
<dbReference type="PANTHER" id="PTHR38111:SF11">
    <property type="entry name" value="TRANSCRIPTION FACTOR DOMAIN-CONTAINING PROTEIN-RELATED"/>
    <property type="match status" value="1"/>
</dbReference>
<dbReference type="AlphaFoldDB" id="A0A9Q8ZEL2"/>
<evidence type="ECO:0000313" key="2">
    <source>
        <dbReference type="EMBL" id="USP80059.1"/>
    </source>
</evidence>
<dbReference type="InterPro" id="IPR053178">
    <property type="entry name" value="Osmoadaptation_assoc"/>
</dbReference>
<proteinExistence type="predicted"/>
<sequence length="533" mass="59697">MVGVPKSTGCLICRKRKIKQQNNHLTQLNEKFAENGSVVHKFRISQSGSTPRKRSPRSISASPPKSPLLRHPSQSHDQQLAHALIAATRTGSAGHRMSVFGSFIQEVPARIGHNPALDAAVTVLVNVHSSLVYKKTANEIVSPELYIRAIKTLQTCLEHPQLGLSPETLCASVLLGLVEAFAGPRTGNRYLTHVGGAGRLMELQGPGRYQDSFTKEMLRFNRGGIIITCMYERKPCFLASPGWREIAFDKTGLGFDDCLNTDLMQHMAELPGIFNELKELGDQRVFQLSRTAGLNLDSSSSSHKSTETPPSLDFSSGSFDETEFMDEIQPVDAPYPANPTSYTYPYEPARAALLHKVRGLKDALRCLGQHMEAKLRNGNVASERQPCERDSPIRPIYHFNNWRDMTAYNCFWSVVILTNKILMRLLPPFDRSIYELQFECQCIALEICKTWEDAWASRPIGAFHTGLSFVVAYEYCTTEVKEWIVRALNSLLDYQQVDAFRWSDEVINHMSAKLAGEGPDLAFSNIRVSRETT</sequence>
<keyword evidence="3" id="KW-1185">Reference proteome</keyword>
<dbReference type="EMBL" id="CP089278">
    <property type="protein sequence ID" value="USP80059.1"/>
    <property type="molecule type" value="Genomic_DNA"/>
</dbReference>
<name>A0A9Q8ZEL2_CURCL</name>
<feature type="region of interest" description="Disordered" evidence="1">
    <location>
        <begin position="41"/>
        <end position="74"/>
    </location>
</feature>
<dbReference type="OrthoDB" id="4314040at2759"/>
<organism evidence="2 3">
    <name type="scientific">Curvularia clavata</name>
    <dbReference type="NCBI Taxonomy" id="95742"/>
    <lineage>
        <taxon>Eukaryota</taxon>
        <taxon>Fungi</taxon>
        <taxon>Dikarya</taxon>
        <taxon>Ascomycota</taxon>
        <taxon>Pezizomycotina</taxon>
        <taxon>Dothideomycetes</taxon>
        <taxon>Pleosporomycetidae</taxon>
        <taxon>Pleosporales</taxon>
        <taxon>Pleosporineae</taxon>
        <taxon>Pleosporaceae</taxon>
        <taxon>Curvularia</taxon>
    </lineage>
</organism>
<protein>
    <submittedName>
        <fullName evidence="2">Uncharacterized protein</fullName>
    </submittedName>
</protein>
<dbReference type="VEuPathDB" id="FungiDB:yc1106_07333"/>
<dbReference type="PANTHER" id="PTHR38111">
    <property type="entry name" value="ZN(2)-C6 FUNGAL-TYPE DOMAIN-CONTAINING PROTEIN-RELATED"/>
    <property type="match status" value="1"/>
</dbReference>
<gene>
    <name evidence="2" type="ORF">yc1106_07333</name>
</gene>
<reference evidence="2" key="1">
    <citation type="submission" date="2021-12" db="EMBL/GenBank/DDBJ databases">
        <title>Curvularia clavata genome.</title>
        <authorList>
            <person name="Cao Y."/>
        </authorList>
    </citation>
    <scope>NUCLEOTIDE SEQUENCE</scope>
    <source>
        <strain evidence="2">Yc1106</strain>
    </source>
</reference>
<evidence type="ECO:0000256" key="1">
    <source>
        <dbReference type="SAM" id="MobiDB-lite"/>
    </source>
</evidence>
<evidence type="ECO:0000313" key="3">
    <source>
        <dbReference type="Proteomes" id="UP001056012"/>
    </source>
</evidence>